<comment type="caution">
    <text evidence="6">The sequence shown here is derived from an EMBL/GenBank/DDBJ whole genome shotgun (WGS) entry which is preliminary data.</text>
</comment>
<evidence type="ECO:0000256" key="3">
    <source>
        <dbReference type="ARBA" id="ARBA00023163"/>
    </source>
</evidence>
<dbReference type="Pfam" id="PF13305">
    <property type="entry name" value="TetR_C_33"/>
    <property type="match status" value="1"/>
</dbReference>
<evidence type="ECO:0000313" key="7">
    <source>
        <dbReference type="Proteomes" id="UP000314251"/>
    </source>
</evidence>
<accession>A0A5N6A6F9</accession>
<keyword evidence="2 4" id="KW-0238">DNA-binding</keyword>
<evidence type="ECO:0000313" key="6">
    <source>
        <dbReference type="EMBL" id="KAB8163310.1"/>
    </source>
</evidence>
<dbReference type="RefSeq" id="WP_139670004.1">
    <property type="nucleotide sequence ID" value="NZ_VDLY02000012.1"/>
</dbReference>
<dbReference type="SUPFAM" id="SSF46689">
    <property type="entry name" value="Homeodomain-like"/>
    <property type="match status" value="1"/>
</dbReference>
<evidence type="ECO:0000259" key="5">
    <source>
        <dbReference type="PROSITE" id="PS50977"/>
    </source>
</evidence>
<protein>
    <submittedName>
        <fullName evidence="6">TetR family transcriptional regulator</fullName>
    </submittedName>
</protein>
<dbReference type="AlphaFoldDB" id="A0A5N6A6F9"/>
<dbReference type="Gene3D" id="1.10.357.10">
    <property type="entry name" value="Tetracycline Repressor, domain 2"/>
    <property type="match status" value="1"/>
</dbReference>
<sequence>MSSQRPYHHGDLRRALVAEALEVIASDGPNAVSLRALARRAGVSHAAPAHHFGDRAGLLTVIAVDGYRRLADELDRATDLRDLGGRYVAFALAHPAHFQVMFRPELLDADDAELVAARAATRERLARGVAASQAHEPEVGTLAAWSLAHGLATLLLTGNLPTLEGRDPREVFHAVSHHPLLRLAPGEGADAPG</sequence>
<dbReference type="PROSITE" id="PS50977">
    <property type="entry name" value="HTH_TETR_2"/>
    <property type="match status" value="1"/>
</dbReference>
<dbReference type="Proteomes" id="UP000314251">
    <property type="component" value="Unassembled WGS sequence"/>
</dbReference>
<dbReference type="InterPro" id="IPR009057">
    <property type="entry name" value="Homeodomain-like_sf"/>
</dbReference>
<dbReference type="Pfam" id="PF00440">
    <property type="entry name" value="TetR_N"/>
    <property type="match status" value="1"/>
</dbReference>
<dbReference type="SUPFAM" id="SSF48498">
    <property type="entry name" value="Tetracyclin repressor-like, C-terminal domain"/>
    <property type="match status" value="1"/>
</dbReference>
<evidence type="ECO:0000256" key="2">
    <source>
        <dbReference type="ARBA" id="ARBA00023125"/>
    </source>
</evidence>
<organism evidence="6 7">
    <name type="scientific">Streptomyces mimosae</name>
    <dbReference type="NCBI Taxonomy" id="2586635"/>
    <lineage>
        <taxon>Bacteria</taxon>
        <taxon>Bacillati</taxon>
        <taxon>Actinomycetota</taxon>
        <taxon>Actinomycetes</taxon>
        <taxon>Kitasatosporales</taxon>
        <taxon>Streptomycetaceae</taxon>
        <taxon>Streptomyces</taxon>
    </lineage>
</organism>
<dbReference type="OrthoDB" id="3173376at2"/>
<dbReference type="InterPro" id="IPR001647">
    <property type="entry name" value="HTH_TetR"/>
</dbReference>
<dbReference type="EMBL" id="VDLY02000012">
    <property type="protein sequence ID" value="KAB8163310.1"/>
    <property type="molecule type" value="Genomic_DNA"/>
</dbReference>
<gene>
    <name evidence="6" type="ORF">FH607_018560</name>
</gene>
<dbReference type="PANTHER" id="PTHR30055">
    <property type="entry name" value="HTH-TYPE TRANSCRIPTIONAL REGULATOR RUTR"/>
    <property type="match status" value="1"/>
</dbReference>
<evidence type="ECO:0000256" key="1">
    <source>
        <dbReference type="ARBA" id="ARBA00023015"/>
    </source>
</evidence>
<keyword evidence="1" id="KW-0805">Transcription regulation</keyword>
<keyword evidence="3" id="KW-0804">Transcription</keyword>
<dbReference type="InterPro" id="IPR036271">
    <property type="entry name" value="Tet_transcr_reg_TetR-rel_C_sf"/>
</dbReference>
<keyword evidence="7" id="KW-1185">Reference proteome</keyword>
<proteinExistence type="predicted"/>
<dbReference type="GO" id="GO:0000976">
    <property type="term" value="F:transcription cis-regulatory region binding"/>
    <property type="evidence" value="ECO:0007669"/>
    <property type="project" value="TreeGrafter"/>
</dbReference>
<name>A0A5N6A6F9_9ACTN</name>
<dbReference type="GO" id="GO:0003700">
    <property type="term" value="F:DNA-binding transcription factor activity"/>
    <property type="evidence" value="ECO:0007669"/>
    <property type="project" value="TreeGrafter"/>
</dbReference>
<dbReference type="InterPro" id="IPR025996">
    <property type="entry name" value="MT1864/Rv1816-like_C"/>
</dbReference>
<reference evidence="6" key="1">
    <citation type="submission" date="2019-10" db="EMBL/GenBank/DDBJ databases">
        <title>Nonomuraea sp. nov., isolated from Phyllanthus amarus.</title>
        <authorList>
            <person name="Klykleung N."/>
            <person name="Tanasupawat S."/>
        </authorList>
    </citation>
    <scope>NUCLEOTIDE SEQUENCE [LARGE SCALE GENOMIC DNA]</scope>
    <source>
        <strain evidence="6">3MP-10</strain>
    </source>
</reference>
<feature type="domain" description="HTH tetR-type" evidence="5">
    <location>
        <begin position="10"/>
        <end position="70"/>
    </location>
</feature>
<dbReference type="InterPro" id="IPR050109">
    <property type="entry name" value="HTH-type_TetR-like_transc_reg"/>
</dbReference>
<evidence type="ECO:0000256" key="4">
    <source>
        <dbReference type="PROSITE-ProRule" id="PRU00335"/>
    </source>
</evidence>
<feature type="DNA-binding region" description="H-T-H motif" evidence="4">
    <location>
        <begin position="33"/>
        <end position="52"/>
    </location>
</feature>
<dbReference type="PANTHER" id="PTHR30055:SF220">
    <property type="entry name" value="TETR-FAMILY REGULATORY PROTEIN"/>
    <property type="match status" value="1"/>
</dbReference>